<proteinExistence type="predicted"/>
<dbReference type="Proteomes" id="UP001430953">
    <property type="component" value="Unassembled WGS sequence"/>
</dbReference>
<reference evidence="1 2" key="1">
    <citation type="submission" date="2023-03" db="EMBL/GenBank/DDBJ databases">
        <title>High recombination rates correlate with genetic variation in Cardiocondyla obscurior ants.</title>
        <authorList>
            <person name="Errbii M."/>
        </authorList>
    </citation>
    <scope>NUCLEOTIDE SEQUENCE [LARGE SCALE GENOMIC DNA]</scope>
    <source>
        <strain evidence="1">Alpha-2009</strain>
        <tissue evidence="1">Whole body</tissue>
    </source>
</reference>
<accession>A0AAW2G1P6</accession>
<comment type="caution">
    <text evidence="1">The sequence shown here is derived from an EMBL/GenBank/DDBJ whole genome shotgun (WGS) entry which is preliminary data.</text>
</comment>
<protein>
    <submittedName>
        <fullName evidence="1">Uncharacterized protein</fullName>
    </submittedName>
</protein>
<name>A0AAW2G1P6_9HYME</name>
<dbReference type="AlphaFoldDB" id="A0AAW2G1P6"/>
<keyword evidence="2" id="KW-1185">Reference proteome</keyword>
<sequence length="82" mass="9049">MNERGRVAQRHREVFELSSPDLHADRFDVASIDGKKTRTTPFDLASSTTTKIWTLGRQNYAVAHDHVDPSGFGVGAHGGEEL</sequence>
<dbReference type="EMBL" id="JADYXP020000006">
    <property type="protein sequence ID" value="KAL0121978.1"/>
    <property type="molecule type" value="Genomic_DNA"/>
</dbReference>
<evidence type="ECO:0000313" key="1">
    <source>
        <dbReference type="EMBL" id="KAL0121978.1"/>
    </source>
</evidence>
<organism evidence="1 2">
    <name type="scientific">Cardiocondyla obscurior</name>
    <dbReference type="NCBI Taxonomy" id="286306"/>
    <lineage>
        <taxon>Eukaryota</taxon>
        <taxon>Metazoa</taxon>
        <taxon>Ecdysozoa</taxon>
        <taxon>Arthropoda</taxon>
        <taxon>Hexapoda</taxon>
        <taxon>Insecta</taxon>
        <taxon>Pterygota</taxon>
        <taxon>Neoptera</taxon>
        <taxon>Endopterygota</taxon>
        <taxon>Hymenoptera</taxon>
        <taxon>Apocrita</taxon>
        <taxon>Aculeata</taxon>
        <taxon>Formicoidea</taxon>
        <taxon>Formicidae</taxon>
        <taxon>Myrmicinae</taxon>
        <taxon>Cardiocondyla</taxon>
    </lineage>
</organism>
<gene>
    <name evidence="1" type="ORF">PUN28_007045</name>
</gene>
<evidence type="ECO:0000313" key="2">
    <source>
        <dbReference type="Proteomes" id="UP001430953"/>
    </source>
</evidence>